<dbReference type="InterPro" id="IPR029058">
    <property type="entry name" value="AB_hydrolase_fold"/>
</dbReference>
<evidence type="ECO:0000313" key="3">
    <source>
        <dbReference type="Proteomes" id="UP001597214"/>
    </source>
</evidence>
<dbReference type="RefSeq" id="WP_377926175.1">
    <property type="nucleotide sequence ID" value="NZ_JBHUEM010000001.1"/>
</dbReference>
<dbReference type="EMBL" id="JBHUEM010000001">
    <property type="protein sequence ID" value="MFD1735088.1"/>
    <property type="molecule type" value="Genomic_DNA"/>
</dbReference>
<feature type="domain" description="AB hydrolase-1" evidence="1">
    <location>
        <begin position="16"/>
        <end position="247"/>
    </location>
</feature>
<evidence type="ECO:0000313" key="2">
    <source>
        <dbReference type="EMBL" id="MFD1735088.1"/>
    </source>
</evidence>
<dbReference type="PRINTS" id="PR00412">
    <property type="entry name" value="EPOXHYDRLASE"/>
</dbReference>
<keyword evidence="3" id="KW-1185">Reference proteome</keyword>
<protein>
    <submittedName>
        <fullName evidence="2">Alpha/beta fold hydrolase</fullName>
    </submittedName>
</protein>
<dbReference type="Proteomes" id="UP001597214">
    <property type="component" value="Unassembled WGS sequence"/>
</dbReference>
<dbReference type="InterPro" id="IPR000073">
    <property type="entry name" value="AB_hydrolase_1"/>
</dbReference>
<gene>
    <name evidence="2" type="ORF">ACFSCX_00795</name>
</gene>
<keyword evidence="2" id="KW-0378">Hydrolase</keyword>
<sequence>MEMHYQTWGDPQKPTIILLHALACHSGWWKWVAPHLKKEYYLVAPDFRGHGQSCWANSYRFNDYAEDIEELARKLDRPYAIVGHSMGGYVGLKVASRGVRPPSALLVGDMKIDSPEEELAGLHKAAQKSGRIYDTLQDAVANYRLLPPQHAAPTERVEQIAKECFHEQEKGCWGERFDRRALAIEKVEAVALARQVNCPTWFVRAKESVVMPVEGAQNLARITEGPLHEMEGVYHHLPLEAPEAFATLIRNFMVQTSS</sequence>
<evidence type="ECO:0000259" key="1">
    <source>
        <dbReference type="Pfam" id="PF12697"/>
    </source>
</evidence>
<dbReference type="GO" id="GO:0016787">
    <property type="term" value="F:hydrolase activity"/>
    <property type="evidence" value="ECO:0007669"/>
    <property type="project" value="UniProtKB-KW"/>
</dbReference>
<dbReference type="Pfam" id="PF12697">
    <property type="entry name" value="Abhydrolase_6"/>
    <property type="match status" value="1"/>
</dbReference>
<organism evidence="2 3">
    <name type="scientific">Bacillus salitolerans</name>
    <dbReference type="NCBI Taxonomy" id="1437434"/>
    <lineage>
        <taxon>Bacteria</taxon>
        <taxon>Bacillati</taxon>
        <taxon>Bacillota</taxon>
        <taxon>Bacilli</taxon>
        <taxon>Bacillales</taxon>
        <taxon>Bacillaceae</taxon>
        <taxon>Bacillus</taxon>
    </lineage>
</organism>
<dbReference type="SUPFAM" id="SSF53474">
    <property type="entry name" value="alpha/beta-Hydrolases"/>
    <property type="match status" value="1"/>
</dbReference>
<dbReference type="PANTHER" id="PTHR43798">
    <property type="entry name" value="MONOACYLGLYCEROL LIPASE"/>
    <property type="match status" value="1"/>
</dbReference>
<dbReference type="PRINTS" id="PR00111">
    <property type="entry name" value="ABHYDROLASE"/>
</dbReference>
<accession>A0ABW4LMA0</accession>
<proteinExistence type="predicted"/>
<comment type="caution">
    <text evidence="2">The sequence shown here is derived from an EMBL/GenBank/DDBJ whole genome shotgun (WGS) entry which is preliminary data.</text>
</comment>
<dbReference type="InterPro" id="IPR000639">
    <property type="entry name" value="Epox_hydrolase-like"/>
</dbReference>
<name>A0ABW4LMA0_9BACI</name>
<dbReference type="Gene3D" id="3.40.50.1820">
    <property type="entry name" value="alpha/beta hydrolase"/>
    <property type="match status" value="1"/>
</dbReference>
<reference evidence="3" key="1">
    <citation type="journal article" date="2019" name="Int. J. Syst. Evol. Microbiol.">
        <title>The Global Catalogue of Microorganisms (GCM) 10K type strain sequencing project: providing services to taxonomists for standard genome sequencing and annotation.</title>
        <authorList>
            <consortium name="The Broad Institute Genomics Platform"/>
            <consortium name="The Broad Institute Genome Sequencing Center for Infectious Disease"/>
            <person name="Wu L."/>
            <person name="Ma J."/>
        </authorList>
    </citation>
    <scope>NUCLEOTIDE SEQUENCE [LARGE SCALE GENOMIC DNA]</scope>
    <source>
        <strain evidence="3">CCUG 49339</strain>
    </source>
</reference>
<dbReference type="InterPro" id="IPR050266">
    <property type="entry name" value="AB_hydrolase_sf"/>
</dbReference>